<name>A0AAU9MP44_9ASTR</name>
<dbReference type="AlphaFoldDB" id="A0AAU9MP44"/>
<proteinExistence type="predicted"/>
<dbReference type="EMBL" id="CAKMRJ010002223">
    <property type="protein sequence ID" value="CAH1428090.1"/>
    <property type="molecule type" value="Genomic_DNA"/>
</dbReference>
<gene>
    <name evidence="1" type="ORF">LVIROSA_LOCUS15042</name>
</gene>
<comment type="caution">
    <text evidence="1">The sequence shown here is derived from an EMBL/GenBank/DDBJ whole genome shotgun (WGS) entry which is preliminary data.</text>
</comment>
<sequence length="108" mass="12887">MVTILIQELKFLAQDGLLHSMKTICVQTRPNRGQPIFLKSIHPLIFFEIKHRLPLLRSALHTFDLRRRILHLLRSILVPNFRYSIQQIKENEIKENEIRFDFESTVHS</sequence>
<dbReference type="Proteomes" id="UP001157418">
    <property type="component" value="Unassembled WGS sequence"/>
</dbReference>
<organism evidence="1 2">
    <name type="scientific">Lactuca virosa</name>
    <dbReference type="NCBI Taxonomy" id="75947"/>
    <lineage>
        <taxon>Eukaryota</taxon>
        <taxon>Viridiplantae</taxon>
        <taxon>Streptophyta</taxon>
        <taxon>Embryophyta</taxon>
        <taxon>Tracheophyta</taxon>
        <taxon>Spermatophyta</taxon>
        <taxon>Magnoliopsida</taxon>
        <taxon>eudicotyledons</taxon>
        <taxon>Gunneridae</taxon>
        <taxon>Pentapetalae</taxon>
        <taxon>asterids</taxon>
        <taxon>campanulids</taxon>
        <taxon>Asterales</taxon>
        <taxon>Asteraceae</taxon>
        <taxon>Cichorioideae</taxon>
        <taxon>Cichorieae</taxon>
        <taxon>Lactucinae</taxon>
        <taxon>Lactuca</taxon>
    </lineage>
</organism>
<protein>
    <submittedName>
        <fullName evidence="1">Uncharacterized protein</fullName>
    </submittedName>
</protein>
<evidence type="ECO:0000313" key="2">
    <source>
        <dbReference type="Proteomes" id="UP001157418"/>
    </source>
</evidence>
<evidence type="ECO:0000313" key="1">
    <source>
        <dbReference type="EMBL" id="CAH1428090.1"/>
    </source>
</evidence>
<reference evidence="1 2" key="1">
    <citation type="submission" date="2022-01" db="EMBL/GenBank/DDBJ databases">
        <authorList>
            <person name="Xiong W."/>
            <person name="Schranz E."/>
        </authorList>
    </citation>
    <scope>NUCLEOTIDE SEQUENCE [LARGE SCALE GENOMIC DNA]</scope>
</reference>
<accession>A0AAU9MP44</accession>
<keyword evidence="2" id="KW-1185">Reference proteome</keyword>